<dbReference type="EMBL" id="LT629762">
    <property type="protein sequence ID" value="SDT33990.1"/>
    <property type="molecule type" value="Genomic_DNA"/>
</dbReference>
<accession>A0A1H1ZJZ8</accession>
<dbReference type="Proteomes" id="UP000198481">
    <property type="component" value="Chromosome I"/>
</dbReference>
<proteinExistence type="predicted"/>
<dbReference type="RefSeq" id="WP_092278511.1">
    <property type="nucleotide sequence ID" value="NZ_LT629762.1"/>
</dbReference>
<dbReference type="AlphaFoldDB" id="A0A1H1ZJZ8"/>
<reference evidence="1 2" key="1">
    <citation type="submission" date="2016-10" db="EMBL/GenBank/DDBJ databases">
        <authorList>
            <person name="de Groot N.N."/>
        </authorList>
    </citation>
    <scope>NUCLEOTIDE SEQUENCE [LARGE SCALE GENOMIC DNA]</scope>
    <source>
        <strain evidence="1 2">LMG 26867</strain>
    </source>
</reference>
<organism evidence="1 2">
    <name type="scientific">Pseudomonas prosekii</name>
    <dbReference type="NCBI Taxonomy" id="1148509"/>
    <lineage>
        <taxon>Bacteria</taxon>
        <taxon>Pseudomonadati</taxon>
        <taxon>Pseudomonadota</taxon>
        <taxon>Gammaproteobacteria</taxon>
        <taxon>Pseudomonadales</taxon>
        <taxon>Pseudomonadaceae</taxon>
        <taxon>Pseudomonas</taxon>
    </lineage>
</organism>
<gene>
    <name evidence="1" type="ORF">SAMN05216222_3959</name>
</gene>
<dbReference type="STRING" id="1148509.SAMN05216222_3959"/>
<name>A0A1H1ZJZ8_9PSED</name>
<sequence>MQIASEDQEREAAGRWLMTTSTGESFSTSRLIISETNWLKLECRAWEERLPGDTTVCSVLLKKDGSQLPANGFHPYPNDYLLLGYAGLRNYTFFRTRPLTGSVYLNLDPHSNVYSATFDVDFELDDVEDAAPEVFKVECAFTLRACQI</sequence>
<protein>
    <submittedName>
        <fullName evidence="1">Uncharacterized protein</fullName>
    </submittedName>
</protein>
<evidence type="ECO:0000313" key="2">
    <source>
        <dbReference type="Proteomes" id="UP000198481"/>
    </source>
</evidence>
<evidence type="ECO:0000313" key="1">
    <source>
        <dbReference type="EMBL" id="SDT33990.1"/>
    </source>
</evidence>